<dbReference type="AlphaFoldDB" id="A0A932EQ71"/>
<name>A0A932EQ71_9BACT</name>
<gene>
    <name evidence="1" type="ORF">HYX28_02520</name>
</gene>
<dbReference type="EMBL" id="JACPNR010000004">
    <property type="protein sequence ID" value="MBI2677635.1"/>
    <property type="molecule type" value="Genomic_DNA"/>
</dbReference>
<reference evidence="1" key="1">
    <citation type="submission" date="2020-07" db="EMBL/GenBank/DDBJ databases">
        <title>Huge and variable diversity of episymbiotic CPR bacteria and DPANN archaea in groundwater ecosystems.</title>
        <authorList>
            <person name="He C.Y."/>
            <person name="Keren R."/>
            <person name="Whittaker M."/>
            <person name="Farag I.F."/>
            <person name="Doudna J."/>
            <person name="Cate J.H.D."/>
            <person name="Banfield J.F."/>
        </authorList>
    </citation>
    <scope>NUCLEOTIDE SEQUENCE</scope>
    <source>
        <strain evidence="1">NC_groundwater_580_Pr5_B-0.1um_64_19</strain>
    </source>
</reference>
<protein>
    <submittedName>
        <fullName evidence="1">Uncharacterized protein</fullName>
    </submittedName>
</protein>
<organism evidence="1 2">
    <name type="scientific">Candidatus Korobacter versatilis</name>
    <dbReference type="NCBI Taxonomy" id="658062"/>
    <lineage>
        <taxon>Bacteria</taxon>
        <taxon>Pseudomonadati</taxon>
        <taxon>Acidobacteriota</taxon>
        <taxon>Terriglobia</taxon>
        <taxon>Terriglobales</taxon>
        <taxon>Candidatus Korobacteraceae</taxon>
        <taxon>Candidatus Korobacter</taxon>
    </lineage>
</organism>
<proteinExistence type="predicted"/>
<accession>A0A932EQ71</accession>
<sequence length="170" mass="18936">MPSSRETANRMLAAAALSPRCQHIRYNNHRCGAPARRDSNWCVFHAVDYEAFVPASGVPEDAASVQIEIARVIRGLQNGAMEPRAAGLILYGLQLASQNLRRLGEEMPSLENDAFPDHPYDLAWHIYLRLNAPPDRQDHARELCHQLAKFVRGETPYNPAATEKKAPTPA</sequence>
<evidence type="ECO:0000313" key="2">
    <source>
        <dbReference type="Proteomes" id="UP000779809"/>
    </source>
</evidence>
<comment type="caution">
    <text evidence="1">The sequence shown here is derived from an EMBL/GenBank/DDBJ whole genome shotgun (WGS) entry which is preliminary data.</text>
</comment>
<dbReference type="Proteomes" id="UP000779809">
    <property type="component" value="Unassembled WGS sequence"/>
</dbReference>
<evidence type="ECO:0000313" key="1">
    <source>
        <dbReference type="EMBL" id="MBI2677635.1"/>
    </source>
</evidence>